<proteinExistence type="predicted"/>
<name>A0AAD2GAK0_9STRA</name>
<reference evidence="1" key="1">
    <citation type="submission" date="2023-08" db="EMBL/GenBank/DDBJ databases">
        <authorList>
            <person name="Audoor S."/>
            <person name="Bilcke G."/>
        </authorList>
    </citation>
    <scope>NUCLEOTIDE SEQUENCE</scope>
</reference>
<gene>
    <name evidence="1" type="ORF">CYCCA115_LOCUS21500</name>
</gene>
<dbReference type="Proteomes" id="UP001295423">
    <property type="component" value="Unassembled WGS sequence"/>
</dbReference>
<dbReference type="EMBL" id="CAKOGP040002236">
    <property type="protein sequence ID" value="CAJ1965913.1"/>
    <property type="molecule type" value="Genomic_DNA"/>
</dbReference>
<keyword evidence="2" id="KW-1185">Reference proteome</keyword>
<evidence type="ECO:0000313" key="1">
    <source>
        <dbReference type="EMBL" id="CAJ1965913.1"/>
    </source>
</evidence>
<sequence length="147" mass="15326">MVPGLDQNLDYKLEPWMELETQLVLNLEPLRVIYSVQQSGGWTDDALGVSLGMLEEGIVGLELESFVGVDVGVPENIKLGRALLGLSDGMFVAFNDGVIDGRTVLGIIDCSAVGMPVRGGAGPPVGARVGTIEGKDVGCLLGCIVGN</sequence>
<accession>A0AAD2GAK0</accession>
<comment type="caution">
    <text evidence="1">The sequence shown here is derived from an EMBL/GenBank/DDBJ whole genome shotgun (WGS) entry which is preliminary data.</text>
</comment>
<protein>
    <submittedName>
        <fullName evidence="1">Uncharacterized protein</fullName>
    </submittedName>
</protein>
<evidence type="ECO:0000313" key="2">
    <source>
        <dbReference type="Proteomes" id="UP001295423"/>
    </source>
</evidence>
<dbReference type="AlphaFoldDB" id="A0AAD2GAK0"/>
<organism evidence="1 2">
    <name type="scientific">Cylindrotheca closterium</name>
    <dbReference type="NCBI Taxonomy" id="2856"/>
    <lineage>
        <taxon>Eukaryota</taxon>
        <taxon>Sar</taxon>
        <taxon>Stramenopiles</taxon>
        <taxon>Ochrophyta</taxon>
        <taxon>Bacillariophyta</taxon>
        <taxon>Bacillariophyceae</taxon>
        <taxon>Bacillariophycidae</taxon>
        <taxon>Bacillariales</taxon>
        <taxon>Bacillariaceae</taxon>
        <taxon>Cylindrotheca</taxon>
    </lineage>
</organism>